<gene>
    <name evidence="1" type="ORF">L227DRAFT_263259</name>
</gene>
<evidence type="ECO:0000313" key="1">
    <source>
        <dbReference type="EMBL" id="RPD64635.1"/>
    </source>
</evidence>
<reference evidence="1" key="1">
    <citation type="journal article" date="2018" name="Genome Biol. Evol.">
        <title>Genomics and development of Lentinus tigrinus, a white-rot wood-decaying mushroom with dimorphic fruiting bodies.</title>
        <authorList>
            <person name="Wu B."/>
            <person name="Xu Z."/>
            <person name="Knudson A."/>
            <person name="Carlson A."/>
            <person name="Chen N."/>
            <person name="Kovaka S."/>
            <person name="LaButti K."/>
            <person name="Lipzen A."/>
            <person name="Pennachio C."/>
            <person name="Riley R."/>
            <person name="Schakwitz W."/>
            <person name="Umezawa K."/>
            <person name="Ohm R.A."/>
            <person name="Grigoriev I.V."/>
            <person name="Nagy L.G."/>
            <person name="Gibbons J."/>
            <person name="Hibbett D."/>
        </authorList>
    </citation>
    <scope>NUCLEOTIDE SEQUENCE [LARGE SCALE GENOMIC DNA]</scope>
    <source>
        <strain evidence="1">ALCF2SS1-6</strain>
    </source>
</reference>
<keyword evidence="2" id="KW-1185">Reference proteome</keyword>
<dbReference type="OrthoDB" id="2749124at2759"/>
<dbReference type="InterPro" id="IPR032675">
    <property type="entry name" value="LRR_dom_sf"/>
</dbReference>
<evidence type="ECO:0000313" key="2">
    <source>
        <dbReference type="Proteomes" id="UP000313359"/>
    </source>
</evidence>
<accession>A0A5C2SLA8</accession>
<protein>
    <recommendedName>
        <fullName evidence="3">F-box domain-containing protein</fullName>
    </recommendedName>
</protein>
<evidence type="ECO:0008006" key="3">
    <source>
        <dbReference type="Google" id="ProtNLM"/>
    </source>
</evidence>
<dbReference type="EMBL" id="ML122253">
    <property type="protein sequence ID" value="RPD64635.1"/>
    <property type="molecule type" value="Genomic_DNA"/>
</dbReference>
<name>A0A5C2SLA8_9APHY</name>
<dbReference type="AlphaFoldDB" id="A0A5C2SLA8"/>
<sequence length="593" mass="66017">MAPSLTDLSPDLLTLICSHCSLGTSVNLARTCRTLSEHALKQVWHTLSSCSIIAYTLPRELWDLGDLADKIEEVGFVPGTLSFTRSLNCSDLARFRKYAPYVRAVSHRALQRAPFVLSAAAWHNLESILKLTSNCFPNLHTISKHDLAAPFVEPMYLFFSNSLRTFEYSYYFFHDWTGKNVSVPDPAARWTTALLATLPDYASNIRTFQTRLPRALSTRELLSNVVEAMSCLVSFNMPSNYCPPAALVHLSKVPTLHILNVFLRYDDYSDDAMPLHVQAFPSLQTVIIEADWTPTCVALLQQVRSPDMETLVLDVHAPMSVDDFHALATVLANCPSGRVLKCLTLRFGPRAIERVDPKPIPPDVFAILHGLHALREIRLERGCYAALDDDALVAALDAWPDIRVAELCSSATLSFGASDAPRVTLLGLAAITGRGLPIDAIQVPLVDINHSEVDELLTHRPPKLFEPVLDYVCEGLGLFRKSCSLKTLGVGSSSISEEDVAGVAAILSQWFPRLHRIQYLTHFSPWAWEDGLTSEGVPISPEVEEMYGRWNRVGQLVEAFALVREQEQMWPYVAGIDEALREWVIVEHSDALE</sequence>
<proteinExistence type="predicted"/>
<dbReference type="Gene3D" id="3.80.10.10">
    <property type="entry name" value="Ribonuclease Inhibitor"/>
    <property type="match status" value="1"/>
</dbReference>
<dbReference type="STRING" id="1328759.A0A5C2SLA8"/>
<organism evidence="1 2">
    <name type="scientific">Lentinus tigrinus ALCF2SS1-6</name>
    <dbReference type="NCBI Taxonomy" id="1328759"/>
    <lineage>
        <taxon>Eukaryota</taxon>
        <taxon>Fungi</taxon>
        <taxon>Dikarya</taxon>
        <taxon>Basidiomycota</taxon>
        <taxon>Agaricomycotina</taxon>
        <taxon>Agaricomycetes</taxon>
        <taxon>Polyporales</taxon>
        <taxon>Polyporaceae</taxon>
        <taxon>Lentinus</taxon>
    </lineage>
</organism>
<dbReference type="Proteomes" id="UP000313359">
    <property type="component" value="Unassembled WGS sequence"/>
</dbReference>